<dbReference type="Pfam" id="PF00072">
    <property type="entry name" value="Response_reg"/>
    <property type="match status" value="1"/>
</dbReference>
<comment type="caution">
    <text evidence="4">The sequence shown here is derived from an EMBL/GenBank/DDBJ whole genome shotgun (WGS) entry which is preliminary data.</text>
</comment>
<organism evidence="4 5">
    <name type="scientific">Exilibacterium tricleocarpae</name>
    <dbReference type="NCBI Taxonomy" id="2591008"/>
    <lineage>
        <taxon>Bacteria</taxon>
        <taxon>Pseudomonadati</taxon>
        <taxon>Pseudomonadota</taxon>
        <taxon>Gammaproteobacteria</taxon>
        <taxon>Cellvibrionales</taxon>
        <taxon>Cellvibrionaceae</taxon>
        <taxon>Exilibacterium</taxon>
    </lineage>
</organism>
<dbReference type="SUPFAM" id="SSF52172">
    <property type="entry name" value="CheY-like"/>
    <property type="match status" value="1"/>
</dbReference>
<dbReference type="InterPro" id="IPR050706">
    <property type="entry name" value="Cyclic-di-GMP_PDE-like"/>
</dbReference>
<reference evidence="4 5" key="1">
    <citation type="submission" date="2019-06" db="EMBL/GenBank/DDBJ databases">
        <title>Whole genome sequence for Cellvibrionaceae sp. R142.</title>
        <authorList>
            <person name="Wang G."/>
        </authorList>
    </citation>
    <scope>NUCLEOTIDE SEQUENCE [LARGE SCALE GENOMIC DNA]</scope>
    <source>
        <strain evidence="4 5">R142</strain>
    </source>
</reference>
<feature type="domain" description="EAL" evidence="3">
    <location>
        <begin position="309"/>
        <end position="558"/>
    </location>
</feature>
<dbReference type="SUPFAM" id="SSF141868">
    <property type="entry name" value="EAL domain-like"/>
    <property type="match status" value="1"/>
</dbReference>
<dbReference type="Proteomes" id="UP000319732">
    <property type="component" value="Unassembled WGS sequence"/>
</dbReference>
<evidence type="ECO:0000313" key="4">
    <source>
        <dbReference type="EMBL" id="TQV76007.1"/>
    </source>
</evidence>
<dbReference type="OrthoDB" id="9812358at2"/>
<dbReference type="GO" id="GO:0071111">
    <property type="term" value="F:cyclic-guanylate-specific phosphodiesterase activity"/>
    <property type="evidence" value="ECO:0007669"/>
    <property type="project" value="InterPro"/>
</dbReference>
<dbReference type="InterPro" id="IPR043128">
    <property type="entry name" value="Rev_trsase/Diguanyl_cyclase"/>
</dbReference>
<feature type="domain" description="Response regulatory" evidence="2">
    <location>
        <begin position="4"/>
        <end position="119"/>
    </location>
</feature>
<dbReference type="InterPro" id="IPR001633">
    <property type="entry name" value="EAL_dom"/>
</dbReference>
<gene>
    <name evidence="4" type="ORF">FKG94_15465</name>
</gene>
<dbReference type="InterPro" id="IPR001789">
    <property type="entry name" value="Sig_transdc_resp-reg_receiver"/>
</dbReference>
<evidence type="ECO:0000313" key="5">
    <source>
        <dbReference type="Proteomes" id="UP000319732"/>
    </source>
</evidence>
<dbReference type="Gene3D" id="3.20.20.450">
    <property type="entry name" value="EAL domain"/>
    <property type="match status" value="1"/>
</dbReference>
<keyword evidence="5" id="KW-1185">Reference proteome</keyword>
<dbReference type="Gene3D" id="3.40.50.2300">
    <property type="match status" value="1"/>
</dbReference>
<dbReference type="InterPro" id="IPR035919">
    <property type="entry name" value="EAL_sf"/>
</dbReference>
<dbReference type="GO" id="GO:0000160">
    <property type="term" value="P:phosphorelay signal transduction system"/>
    <property type="evidence" value="ECO:0007669"/>
    <property type="project" value="InterPro"/>
</dbReference>
<dbReference type="PROSITE" id="PS50883">
    <property type="entry name" value="EAL"/>
    <property type="match status" value="1"/>
</dbReference>
<sequence length="558" mass="62284">MNNTLLLVDDDTAVRKAMRRSLRDEGYRILEADCGESALEVLAARTVDVIVTDQRMPQMSGIDLLCLARQSYPDTARIMVSGYSDFDTLTRAVNDAELFRFLSKPWRDDELKKLIRLSLLPLQSLPSLPSLQHAEVREDDIESTAKLLTKPALIAHIDRSMRTGSSVQLPPQVLTLEFTIRTPAASQLQPGVFSPLLHHIVDRLRQYLPPGAPLARTGHRRFTTALFEHTDNTSLTHQALKVERAFLCPFTFKGMDIAIDWHMGGCSPGTAVSAEKMLANAEAALDSSRHNGNLFECDDQAGVQWCHKQAVLAAQFHKAIRADQVNVQYQPVIDAAGGRISIVESLLHWPDCSETGQDDLFKLTDLCGTHQVLCPWYLCNAYAQLSRWRRRGCNQIRLLQRLSDRMLATPSTPVIIQQAAHSFGVPTQALILTFTEAGLRQATKKIRHNLMVMHRLGIKLCIDGFDGKSSDSGLFEILPISYLRLHRNLHPTGESARQTVEVARQNGAKIIISDIDTPHPPPEWLAIGDYFQGEALGSIGSSVQIERQLPRLFDLTKQ</sequence>
<dbReference type="PANTHER" id="PTHR33121:SF70">
    <property type="entry name" value="SIGNALING PROTEIN YKOW"/>
    <property type="match status" value="1"/>
</dbReference>
<proteinExistence type="predicted"/>
<protein>
    <submittedName>
        <fullName evidence="4">REC domain-containing phosphodiesterase</fullName>
    </submittedName>
</protein>
<dbReference type="SMART" id="SM00448">
    <property type="entry name" value="REC"/>
    <property type="match status" value="1"/>
</dbReference>
<dbReference type="Pfam" id="PF00563">
    <property type="entry name" value="EAL"/>
    <property type="match status" value="1"/>
</dbReference>
<dbReference type="InterPro" id="IPR011006">
    <property type="entry name" value="CheY-like_superfamily"/>
</dbReference>
<dbReference type="Gene3D" id="3.30.70.270">
    <property type="match status" value="1"/>
</dbReference>
<accession>A0A545TFK0</accession>
<dbReference type="PANTHER" id="PTHR33121">
    <property type="entry name" value="CYCLIC DI-GMP PHOSPHODIESTERASE PDEF"/>
    <property type="match status" value="1"/>
</dbReference>
<dbReference type="AlphaFoldDB" id="A0A545TFK0"/>
<dbReference type="EMBL" id="VHSG01000015">
    <property type="protein sequence ID" value="TQV76007.1"/>
    <property type="molecule type" value="Genomic_DNA"/>
</dbReference>
<keyword evidence="1" id="KW-0597">Phosphoprotein</keyword>
<dbReference type="RefSeq" id="WP_142905216.1">
    <property type="nucleotide sequence ID" value="NZ_ML660095.1"/>
</dbReference>
<dbReference type="InterPro" id="IPR029787">
    <property type="entry name" value="Nucleotide_cyclase"/>
</dbReference>
<name>A0A545TFK0_9GAMM</name>
<feature type="modified residue" description="4-aspartylphosphate" evidence="1">
    <location>
        <position position="53"/>
    </location>
</feature>
<dbReference type="SMART" id="SM00052">
    <property type="entry name" value="EAL"/>
    <property type="match status" value="1"/>
</dbReference>
<evidence type="ECO:0000256" key="1">
    <source>
        <dbReference type="PROSITE-ProRule" id="PRU00169"/>
    </source>
</evidence>
<evidence type="ECO:0000259" key="3">
    <source>
        <dbReference type="PROSITE" id="PS50883"/>
    </source>
</evidence>
<dbReference type="CDD" id="cd17569">
    <property type="entry name" value="REC_HupR-like"/>
    <property type="match status" value="1"/>
</dbReference>
<dbReference type="PROSITE" id="PS50110">
    <property type="entry name" value="RESPONSE_REGULATORY"/>
    <property type="match status" value="1"/>
</dbReference>
<evidence type="ECO:0000259" key="2">
    <source>
        <dbReference type="PROSITE" id="PS50110"/>
    </source>
</evidence>
<dbReference type="SUPFAM" id="SSF55073">
    <property type="entry name" value="Nucleotide cyclase"/>
    <property type="match status" value="1"/>
</dbReference>